<protein>
    <submittedName>
        <fullName evidence="3">Uncharacterized protein</fullName>
    </submittedName>
</protein>
<dbReference type="AlphaFoldDB" id="A0AAD7DSJ1"/>
<organism evidence="3 4">
    <name type="scientific">Mycena rosella</name>
    <name type="common">Pink bonnet</name>
    <name type="synonym">Agaricus rosellus</name>
    <dbReference type="NCBI Taxonomy" id="1033263"/>
    <lineage>
        <taxon>Eukaryota</taxon>
        <taxon>Fungi</taxon>
        <taxon>Dikarya</taxon>
        <taxon>Basidiomycota</taxon>
        <taxon>Agaricomycotina</taxon>
        <taxon>Agaricomycetes</taxon>
        <taxon>Agaricomycetidae</taxon>
        <taxon>Agaricales</taxon>
        <taxon>Marasmiineae</taxon>
        <taxon>Mycenaceae</taxon>
        <taxon>Mycena</taxon>
    </lineage>
</organism>
<accession>A0AAD7DSJ1</accession>
<dbReference type="Gene3D" id="2.60.120.260">
    <property type="entry name" value="Galactose-binding domain-like"/>
    <property type="match status" value="2"/>
</dbReference>
<keyword evidence="2" id="KW-0812">Transmembrane</keyword>
<evidence type="ECO:0000256" key="2">
    <source>
        <dbReference type="SAM" id="Phobius"/>
    </source>
</evidence>
<gene>
    <name evidence="3" type="ORF">B0H17DRAFT_1177727</name>
</gene>
<sequence length="438" mass="46379">MATVNALRQVLVDDTDPAIDYGPEGWFVADPSTLNRGNFGPIYNGTSRATTSSNSTLSYSFNGTSILVQGTIAVSTNPDTNITDPTWNCFVDGIQIPNSTFGFPENNWPLCKQEEIASGSHTLTIQVKSRGQPFYFDSLIYTPTRDAVFPSAVLIYPDGDPALNYSAGWKEDGEQLTQTQNAQVTLRFHGTAATLIGHVPNQYPPNATSASYTIDGGPPISFPLNGLASATSSTQFNSLFFTTPALPDGFHTLAVTHGGDLNHTPLAVKFFYTSVSSQGSSTATTSPTSSIPPRRTNTGAIVGGVVGGLALLGFLAVLVLWRRKRQRRDLEQAATRPFITTTADDTRSPAPLPGICSDTSPVSGSETSGPGPWAMPVSPSRIVRGISDVLGGASREKGGYPTPPPAFMWHQDSGVRQNSASSATASDVVELPPGYTPT</sequence>
<keyword evidence="4" id="KW-1185">Reference proteome</keyword>
<comment type="caution">
    <text evidence="3">The sequence shown here is derived from an EMBL/GenBank/DDBJ whole genome shotgun (WGS) entry which is preliminary data.</text>
</comment>
<evidence type="ECO:0000313" key="3">
    <source>
        <dbReference type="EMBL" id="KAJ7697267.1"/>
    </source>
</evidence>
<keyword evidence="2" id="KW-1133">Transmembrane helix</keyword>
<dbReference type="EMBL" id="JARKIE010000031">
    <property type="protein sequence ID" value="KAJ7697267.1"/>
    <property type="molecule type" value="Genomic_DNA"/>
</dbReference>
<reference evidence="3" key="1">
    <citation type="submission" date="2023-03" db="EMBL/GenBank/DDBJ databases">
        <title>Massive genome expansion in bonnet fungi (Mycena s.s.) driven by repeated elements and novel gene families across ecological guilds.</title>
        <authorList>
            <consortium name="Lawrence Berkeley National Laboratory"/>
            <person name="Harder C.B."/>
            <person name="Miyauchi S."/>
            <person name="Viragh M."/>
            <person name="Kuo A."/>
            <person name="Thoen E."/>
            <person name="Andreopoulos B."/>
            <person name="Lu D."/>
            <person name="Skrede I."/>
            <person name="Drula E."/>
            <person name="Henrissat B."/>
            <person name="Morin E."/>
            <person name="Kohler A."/>
            <person name="Barry K."/>
            <person name="LaButti K."/>
            <person name="Morin E."/>
            <person name="Salamov A."/>
            <person name="Lipzen A."/>
            <person name="Mereny Z."/>
            <person name="Hegedus B."/>
            <person name="Baldrian P."/>
            <person name="Stursova M."/>
            <person name="Weitz H."/>
            <person name="Taylor A."/>
            <person name="Grigoriev I.V."/>
            <person name="Nagy L.G."/>
            <person name="Martin F."/>
            <person name="Kauserud H."/>
        </authorList>
    </citation>
    <scope>NUCLEOTIDE SEQUENCE</scope>
    <source>
        <strain evidence="3">CBHHK067</strain>
    </source>
</reference>
<keyword evidence="2" id="KW-0472">Membrane</keyword>
<dbReference type="Proteomes" id="UP001221757">
    <property type="component" value="Unassembled WGS sequence"/>
</dbReference>
<proteinExistence type="predicted"/>
<feature type="compositionally biased region" description="Polar residues" evidence="1">
    <location>
        <begin position="357"/>
        <end position="368"/>
    </location>
</feature>
<evidence type="ECO:0000313" key="4">
    <source>
        <dbReference type="Proteomes" id="UP001221757"/>
    </source>
</evidence>
<evidence type="ECO:0000256" key="1">
    <source>
        <dbReference type="SAM" id="MobiDB-lite"/>
    </source>
</evidence>
<feature type="transmembrane region" description="Helical" evidence="2">
    <location>
        <begin position="300"/>
        <end position="321"/>
    </location>
</feature>
<feature type="compositionally biased region" description="Polar residues" evidence="1">
    <location>
        <begin position="414"/>
        <end position="425"/>
    </location>
</feature>
<feature type="region of interest" description="Disordered" evidence="1">
    <location>
        <begin position="391"/>
        <end position="438"/>
    </location>
</feature>
<name>A0AAD7DSJ1_MYCRO</name>
<feature type="region of interest" description="Disordered" evidence="1">
    <location>
        <begin position="340"/>
        <end position="378"/>
    </location>
</feature>